<dbReference type="InterPro" id="IPR029063">
    <property type="entry name" value="SAM-dependent_MTases_sf"/>
</dbReference>
<accession>A0A931CN27</accession>
<sequence length="472" mass="51842">MLITITLEPGADSPLDATALSHLLRKHPGRLQTFELPVGNAHLFYPEYSPQRTTAALLLEVDAIGLVRSKRFRGDDGVLDYYINDRPYTASSLLAVAMGRVLRSAMTPTSEAYPELANTALPLRLEVPVISTRGRDGHDLAQRLFVPLGWTVDQRHIALDEVYPLWDDSRYSSLVLTGTVPLYLALRQLYVLLPVLDDSKHYWVNDDEAGKLVRQGEGWLPGHPERALISHRYLAHQKDLVAAADARIPGETNAPPGIASAQNPTQGASPQPLRVLRAEAVMTALKDCGAHEVVDVGSGSGALLRRMQKDRFFTRILGTDVSARSLEQAARAMNLDELADTDKTRITLLHSSVLYHDERIAGFDAAVLMEVIEHIEPGRLSALEDSIFAGAAPSIVIVTTPNSDYNHLYPALSGGSLRHDDHRFEWTRADFAQWAEAVAERHSYGVEYRPVGEVSVSAGAPTQMAIFRKAGA</sequence>
<keyword evidence="8" id="KW-0460">Magnesium</keyword>
<comment type="cofactor">
    <cofactor evidence="1">
        <name>Mg(2+)</name>
        <dbReference type="ChEBI" id="CHEBI:18420"/>
    </cofactor>
</comment>
<dbReference type="NCBIfam" id="TIGR04074">
    <property type="entry name" value="bacter_Hen1"/>
    <property type="match status" value="1"/>
</dbReference>
<dbReference type="GO" id="GO:0001510">
    <property type="term" value="P:RNA methylation"/>
    <property type="evidence" value="ECO:0007669"/>
    <property type="project" value="InterPro"/>
</dbReference>
<dbReference type="InterPro" id="IPR024026">
    <property type="entry name" value="3'-RNA_MeTfrase_Hen1_bac"/>
</dbReference>
<name>A0A931CN27_9MICC</name>
<keyword evidence="9" id="KW-0694">RNA-binding</keyword>
<dbReference type="GO" id="GO:0046872">
    <property type="term" value="F:metal ion binding"/>
    <property type="evidence" value="ECO:0007669"/>
    <property type="project" value="UniProtKB-KW"/>
</dbReference>
<dbReference type="Proteomes" id="UP000655366">
    <property type="component" value="Unassembled WGS sequence"/>
</dbReference>
<evidence type="ECO:0000256" key="5">
    <source>
        <dbReference type="ARBA" id="ARBA00022679"/>
    </source>
</evidence>
<dbReference type="InterPro" id="IPR038546">
    <property type="entry name" value="Hen1_N_sf"/>
</dbReference>
<dbReference type="Pfam" id="PF08242">
    <property type="entry name" value="Methyltransf_12"/>
    <property type="match status" value="1"/>
</dbReference>
<evidence type="ECO:0000256" key="10">
    <source>
        <dbReference type="ARBA" id="ARBA00023158"/>
    </source>
</evidence>
<evidence type="ECO:0000259" key="14">
    <source>
        <dbReference type="Pfam" id="PF12623"/>
    </source>
</evidence>
<dbReference type="Gene3D" id="3.30.1610.20">
    <property type="entry name" value="Hen1, N-terminal domain"/>
    <property type="match status" value="1"/>
</dbReference>
<evidence type="ECO:0000256" key="1">
    <source>
        <dbReference type="ARBA" id="ARBA00001946"/>
    </source>
</evidence>
<dbReference type="Gene3D" id="3.40.50.150">
    <property type="entry name" value="Vaccinia Virus protein VP39"/>
    <property type="match status" value="1"/>
</dbReference>
<dbReference type="PANTHER" id="PTHR21404:SF3">
    <property type="entry name" value="SMALL RNA 2'-O-METHYLTRANSFERASE"/>
    <property type="match status" value="1"/>
</dbReference>
<comment type="caution">
    <text evidence="15">The sequence shown here is derived from an EMBL/GenBank/DDBJ whole genome shotgun (WGS) entry which is preliminary data.</text>
</comment>
<dbReference type="GO" id="GO:0003723">
    <property type="term" value="F:RNA binding"/>
    <property type="evidence" value="ECO:0007669"/>
    <property type="project" value="UniProtKB-KW"/>
</dbReference>
<gene>
    <name evidence="15" type="ORF">IV500_11050</name>
</gene>
<dbReference type="GO" id="GO:0090486">
    <property type="term" value="F:small RNA 2'-O-methyltransferase activity"/>
    <property type="evidence" value="ECO:0007669"/>
    <property type="project" value="UniProtKB-EC"/>
</dbReference>
<proteinExistence type="inferred from homology"/>
<evidence type="ECO:0000256" key="7">
    <source>
        <dbReference type="ARBA" id="ARBA00022723"/>
    </source>
</evidence>
<dbReference type="InterPro" id="IPR026610">
    <property type="entry name" value="Hen1"/>
</dbReference>
<keyword evidence="6" id="KW-0949">S-adenosyl-L-methionine</keyword>
<evidence type="ECO:0000256" key="11">
    <source>
        <dbReference type="ARBA" id="ARBA00035025"/>
    </source>
</evidence>
<dbReference type="GO" id="GO:0031047">
    <property type="term" value="P:regulatory ncRNA-mediated gene silencing"/>
    <property type="evidence" value="ECO:0007669"/>
    <property type="project" value="UniProtKB-KW"/>
</dbReference>
<evidence type="ECO:0000256" key="4">
    <source>
        <dbReference type="ARBA" id="ARBA00022603"/>
    </source>
</evidence>
<comment type="catalytic activity">
    <reaction evidence="12">
        <text>small RNA 3'-end nucleotide + S-adenosyl-L-methionine = small RNA 3'-end 2'-O-methylnucleotide + S-adenosyl-L-homocysteine + H(+)</text>
        <dbReference type="Rhea" id="RHEA:37887"/>
        <dbReference type="Rhea" id="RHEA-COMP:10415"/>
        <dbReference type="Rhea" id="RHEA-COMP:10416"/>
        <dbReference type="ChEBI" id="CHEBI:15378"/>
        <dbReference type="ChEBI" id="CHEBI:57856"/>
        <dbReference type="ChEBI" id="CHEBI:59789"/>
        <dbReference type="ChEBI" id="CHEBI:74896"/>
        <dbReference type="ChEBI" id="CHEBI:74898"/>
        <dbReference type="EC" id="2.1.1.386"/>
    </reaction>
</comment>
<dbReference type="EC" id="2.1.1.386" evidence="11"/>
<evidence type="ECO:0000256" key="12">
    <source>
        <dbReference type="ARBA" id="ARBA00048418"/>
    </source>
</evidence>
<keyword evidence="4" id="KW-0489">Methyltransferase</keyword>
<evidence type="ECO:0000259" key="13">
    <source>
        <dbReference type="Pfam" id="PF08242"/>
    </source>
</evidence>
<feature type="domain" description="Methyltransferase type 12" evidence="13">
    <location>
        <begin position="294"/>
        <end position="383"/>
    </location>
</feature>
<dbReference type="PANTHER" id="PTHR21404">
    <property type="entry name" value="HEN1"/>
    <property type="match status" value="1"/>
</dbReference>
<dbReference type="CDD" id="cd02440">
    <property type="entry name" value="AdoMet_MTases"/>
    <property type="match status" value="1"/>
</dbReference>
<keyword evidence="5" id="KW-0808">Transferase</keyword>
<dbReference type="InterPro" id="IPR024740">
    <property type="entry name" value="Hen1_N"/>
</dbReference>
<evidence type="ECO:0000256" key="2">
    <source>
        <dbReference type="ARBA" id="ARBA00009026"/>
    </source>
</evidence>
<evidence type="ECO:0000313" key="15">
    <source>
        <dbReference type="EMBL" id="MBG0739922.1"/>
    </source>
</evidence>
<comment type="similarity">
    <text evidence="2">Belongs to the methyltransferase superfamily. HEN1 family.</text>
</comment>
<dbReference type="InterPro" id="IPR013217">
    <property type="entry name" value="Methyltransf_12"/>
</dbReference>
<protein>
    <recommendedName>
        <fullName evidence="3">Small RNA 2'-O-methyltransferase</fullName>
        <ecNumber evidence="11">2.1.1.386</ecNumber>
    </recommendedName>
</protein>
<keyword evidence="10" id="KW-0943">RNA-mediated gene silencing</keyword>
<dbReference type="SUPFAM" id="SSF53335">
    <property type="entry name" value="S-adenosyl-L-methionine-dependent methyltransferases"/>
    <property type="match status" value="1"/>
</dbReference>
<feature type="domain" description="Hen1 N-terminal" evidence="14">
    <location>
        <begin position="1"/>
        <end position="247"/>
    </location>
</feature>
<evidence type="ECO:0000256" key="3">
    <source>
        <dbReference type="ARBA" id="ARBA00021330"/>
    </source>
</evidence>
<keyword evidence="7" id="KW-0479">Metal-binding</keyword>
<evidence type="ECO:0000313" key="16">
    <source>
        <dbReference type="Proteomes" id="UP000655366"/>
    </source>
</evidence>
<evidence type="ECO:0000256" key="8">
    <source>
        <dbReference type="ARBA" id="ARBA00022842"/>
    </source>
</evidence>
<keyword evidence="16" id="KW-1185">Reference proteome</keyword>
<reference evidence="15 16" key="1">
    <citation type="submission" date="2020-11" db="EMBL/GenBank/DDBJ databases">
        <title>Arthrobacter antarcticus sp. nov., isolated from Antarctic Soil.</title>
        <authorList>
            <person name="Li J."/>
        </authorList>
    </citation>
    <scope>NUCLEOTIDE SEQUENCE [LARGE SCALE GENOMIC DNA]</scope>
    <source>
        <strain evidence="15 16">Z1-20</strain>
    </source>
</reference>
<organism evidence="15 16">
    <name type="scientific">Arthrobacter terrae</name>
    <dbReference type="NCBI Taxonomy" id="2935737"/>
    <lineage>
        <taxon>Bacteria</taxon>
        <taxon>Bacillati</taxon>
        <taxon>Actinomycetota</taxon>
        <taxon>Actinomycetes</taxon>
        <taxon>Micrococcales</taxon>
        <taxon>Micrococcaceae</taxon>
        <taxon>Arthrobacter</taxon>
    </lineage>
</organism>
<dbReference type="AlphaFoldDB" id="A0A931CN27"/>
<evidence type="ECO:0000256" key="6">
    <source>
        <dbReference type="ARBA" id="ARBA00022691"/>
    </source>
</evidence>
<dbReference type="Pfam" id="PF12623">
    <property type="entry name" value="Hen1_L"/>
    <property type="match status" value="1"/>
</dbReference>
<evidence type="ECO:0000256" key="9">
    <source>
        <dbReference type="ARBA" id="ARBA00022884"/>
    </source>
</evidence>
<dbReference type="EMBL" id="JADNYM010000012">
    <property type="protein sequence ID" value="MBG0739922.1"/>
    <property type="molecule type" value="Genomic_DNA"/>
</dbReference>